<dbReference type="EMBL" id="CP050314">
    <property type="protein sequence ID" value="QIR16339.1"/>
    <property type="molecule type" value="Genomic_DNA"/>
</dbReference>
<gene>
    <name evidence="1" type="ORF">HBH39_17795</name>
</gene>
<keyword evidence="2" id="KW-1185">Reference proteome</keyword>
<proteinExistence type="predicted"/>
<evidence type="ECO:0000313" key="1">
    <source>
        <dbReference type="EMBL" id="QIR16339.1"/>
    </source>
</evidence>
<sequence>MQVQGIYDVDSRILTVGMDKAFRVSETLDTLDVEARLQKLTEWARANSYIGKDSIIAEI</sequence>
<organism evidence="1 2">
    <name type="scientific">Shewanella aestuarii</name>
    <dbReference type="NCBI Taxonomy" id="1028752"/>
    <lineage>
        <taxon>Bacteria</taxon>
        <taxon>Pseudomonadati</taxon>
        <taxon>Pseudomonadota</taxon>
        <taxon>Gammaproteobacteria</taxon>
        <taxon>Alteromonadales</taxon>
        <taxon>Shewanellaceae</taxon>
        <taxon>Shewanella</taxon>
    </lineage>
</organism>
<protein>
    <submittedName>
        <fullName evidence="1">Uncharacterized protein</fullName>
    </submittedName>
</protein>
<name>A0A6G9QRA1_9GAMM</name>
<keyword evidence="1" id="KW-0614">Plasmid</keyword>
<evidence type="ECO:0000313" key="2">
    <source>
        <dbReference type="Proteomes" id="UP000502608"/>
    </source>
</evidence>
<dbReference type="Proteomes" id="UP000502608">
    <property type="component" value="Plasmid pPN3F2_1"/>
</dbReference>
<dbReference type="AlphaFoldDB" id="A0A6G9QRA1"/>
<dbReference type="RefSeq" id="WP_167680188.1">
    <property type="nucleotide sequence ID" value="NZ_CP050314.1"/>
</dbReference>
<dbReference type="KEGG" id="saes:HBH39_17795"/>
<reference evidence="1 2" key="1">
    <citation type="submission" date="2020-03" db="EMBL/GenBank/DDBJ databases">
        <title>Complete genome sequence of Shewanella sp.</title>
        <authorList>
            <person name="Kim Y.-S."/>
            <person name="Kim S.-J."/>
            <person name="Jung H.-K."/>
            <person name="Kim K.-H."/>
        </authorList>
    </citation>
    <scope>NUCLEOTIDE SEQUENCE [LARGE SCALE GENOMIC DNA]</scope>
    <source>
        <strain evidence="1 2">PN3F2</strain>
        <plasmid evidence="1 2">pPN3F2_1</plasmid>
    </source>
</reference>
<accession>A0A6G9QRA1</accession>
<geneLocation type="plasmid" evidence="1 2">
    <name>pPN3F2_1</name>
</geneLocation>